<dbReference type="Gene3D" id="3.30.1540.10">
    <property type="entry name" value="formyl-coa transferase, domain 3"/>
    <property type="match status" value="1"/>
</dbReference>
<evidence type="ECO:0008006" key="5">
    <source>
        <dbReference type="Google" id="ProtNLM"/>
    </source>
</evidence>
<dbReference type="InterPro" id="IPR003673">
    <property type="entry name" value="CoA-Trfase_fam_III"/>
</dbReference>
<proteinExistence type="inferred from homology"/>
<dbReference type="RefSeq" id="XP_018762223.1">
    <property type="nucleotide sequence ID" value="XM_018903483.1"/>
</dbReference>
<dbReference type="STRING" id="334819.W7NHX3"/>
<dbReference type="KEGG" id="fvr:FVEG_14165"/>
<name>W7NHX3_GIBM7</name>
<dbReference type="InterPro" id="IPR044855">
    <property type="entry name" value="CoA-Trfase_III_dom3_sf"/>
</dbReference>
<dbReference type="EMBL" id="DS022270">
    <property type="protein sequence ID" value="EWG56032.1"/>
    <property type="molecule type" value="Genomic_DNA"/>
</dbReference>
<dbReference type="PANTHER" id="PTHR48207:SF3">
    <property type="entry name" value="SUCCINATE--HYDROXYMETHYLGLUTARATE COA-TRANSFERASE"/>
    <property type="match status" value="1"/>
</dbReference>
<keyword evidence="2" id="KW-0808">Transferase</keyword>
<dbReference type="VEuPathDB" id="FungiDB:FVEG_14165"/>
<accession>W7NHX3</accession>
<dbReference type="HOGENOM" id="CLU_033975_0_1_1"/>
<dbReference type="InterPro" id="IPR023606">
    <property type="entry name" value="CoA-Trfase_III_dom_1_sf"/>
</dbReference>
<protein>
    <recommendedName>
        <fullName evidence="5">Formyl-CoA transferase</fullName>
    </recommendedName>
</protein>
<dbReference type="Proteomes" id="UP000009096">
    <property type="component" value="Unassembled WGS sequence"/>
</dbReference>
<dbReference type="Pfam" id="PF02515">
    <property type="entry name" value="CoA_transf_3"/>
    <property type="match status" value="1"/>
</dbReference>
<keyword evidence="4" id="KW-1185">Reference proteome</keyword>
<dbReference type="GO" id="GO:0047369">
    <property type="term" value="F:succinate-hydroxymethylglutarate CoA-transferase activity"/>
    <property type="evidence" value="ECO:0007669"/>
    <property type="project" value="TreeGrafter"/>
</dbReference>
<comment type="similarity">
    <text evidence="1">Belongs to the CoA-transferase III family.</text>
</comment>
<dbReference type="GO" id="GO:0005739">
    <property type="term" value="C:mitochondrion"/>
    <property type="evidence" value="ECO:0007669"/>
    <property type="project" value="TreeGrafter"/>
</dbReference>
<dbReference type="OMA" id="RTGNIMP"/>
<reference evidence="3 4" key="2">
    <citation type="journal article" date="2010" name="Nature">
        <title>Comparative genomics reveals mobile pathogenicity chromosomes in Fusarium.</title>
        <authorList>
            <person name="Ma L.J."/>
            <person name="van der Does H.C."/>
            <person name="Borkovich K.A."/>
            <person name="Coleman J.J."/>
            <person name="Daboussi M.J."/>
            <person name="Di Pietro A."/>
            <person name="Dufresne M."/>
            <person name="Freitag M."/>
            <person name="Grabherr M."/>
            <person name="Henrissat B."/>
            <person name="Houterman P.M."/>
            <person name="Kang S."/>
            <person name="Shim W.B."/>
            <person name="Woloshuk C."/>
            <person name="Xie X."/>
            <person name="Xu J.R."/>
            <person name="Antoniw J."/>
            <person name="Baker S.E."/>
            <person name="Bluhm B.H."/>
            <person name="Breakspear A."/>
            <person name="Brown D.W."/>
            <person name="Butchko R.A."/>
            <person name="Chapman S."/>
            <person name="Coulson R."/>
            <person name="Coutinho P.M."/>
            <person name="Danchin E.G."/>
            <person name="Diener A."/>
            <person name="Gale L.R."/>
            <person name="Gardiner D.M."/>
            <person name="Goff S."/>
            <person name="Hammond-Kosack K.E."/>
            <person name="Hilburn K."/>
            <person name="Hua-Van A."/>
            <person name="Jonkers W."/>
            <person name="Kazan K."/>
            <person name="Kodira C.D."/>
            <person name="Koehrsen M."/>
            <person name="Kumar L."/>
            <person name="Lee Y.H."/>
            <person name="Li L."/>
            <person name="Manners J.M."/>
            <person name="Miranda-Saavedra D."/>
            <person name="Mukherjee M."/>
            <person name="Park G."/>
            <person name="Park J."/>
            <person name="Park S.Y."/>
            <person name="Proctor R.H."/>
            <person name="Regev A."/>
            <person name="Ruiz-Roldan M.C."/>
            <person name="Sain D."/>
            <person name="Sakthikumar S."/>
            <person name="Sykes S."/>
            <person name="Schwartz D.C."/>
            <person name="Turgeon B.G."/>
            <person name="Wapinski I."/>
            <person name="Yoder O."/>
            <person name="Young S."/>
            <person name="Zeng Q."/>
            <person name="Zhou S."/>
            <person name="Galagan J."/>
            <person name="Cuomo C.A."/>
            <person name="Kistler H.C."/>
            <person name="Rep M."/>
        </authorList>
    </citation>
    <scope>NUCLEOTIDE SEQUENCE [LARGE SCALE GENOMIC DNA]</scope>
    <source>
        <strain evidence="4">M3125 / FGSC 7600</strain>
    </source>
</reference>
<evidence type="ECO:0000313" key="3">
    <source>
        <dbReference type="EMBL" id="EWG56032.1"/>
    </source>
</evidence>
<evidence type="ECO:0000313" key="4">
    <source>
        <dbReference type="Proteomes" id="UP000009096"/>
    </source>
</evidence>
<sequence length="456" mass="49320">MTRLLFSGQRLRPSFLRSYIRANPSSTPSATRAAINYRYNSSNAAPRSASSSQGALTGIKIIDLSRVLAGPFCTQILADYGAEVTKVEAVGKGDDTRHWIMAGEKASWNESSGPISNYFAAVNRNKRSITVNFKKAEGRQLILDLIKDADVVVENFKPGTMERLGLGYDVLKELNPRIIYAGLSGYGRTGPYRTRGGYDPIAAAEAGLLHVTGEKNGPPVRAGIGLVDMSTGLFLHGAILSALIARARDGTGQRVDASLFETQLSLLTNVGLAWLNLGIEAERWGCQHPSIAPYDAFKTRDRYLVCGATNDNQYAALCCLLGVEHLVTDPRFITNPLRVQHREELAALLGPIFASKTIDEWIALFEPSGLPFGPINNMEATFAHPQTAARDMVIDVPMDAACAGSIKVIGPAVKFGDSKTGLRTAPPRLGQHTVEILEEMGMDAEAIAKYKEDGII</sequence>
<dbReference type="GeneID" id="30071425"/>
<dbReference type="eggNOG" id="KOG3957">
    <property type="taxonomic scope" value="Eukaryota"/>
</dbReference>
<reference evidence="4" key="1">
    <citation type="journal article" date="2007" name="Science">
        <title>The Fusarium graminearum genome reveals a link between localized polymorphism and pathogen specialization.</title>
        <authorList>
            <person name="Cuomo C.A."/>
            <person name="Gueldener U."/>
            <person name="Xu J.-R."/>
            <person name="Trail F."/>
            <person name="Turgeon B.G."/>
            <person name="Di Pietro A."/>
            <person name="Walton J.D."/>
            <person name="Ma L.-J."/>
            <person name="Baker S.E."/>
            <person name="Rep M."/>
            <person name="Adam G."/>
            <person name="Antoniw J."/>
            <person name="Baldwin T."/>
            <person name="Calvo S.E."/>
            <person name="Chang Y.-L."/>
            <person name="DeCaprio D."/>
            <person name="Gale L.R."/>
            <person name="Gnerre S."/>
            <person name="Goswami R.S."/>
            <person name="Hammond-Kosack K."/>
            <person name="Harris L.J."/>
            <person name="Hilburn K."/>
            <person name="Kennell J.C."/>
            <person name="Kroken S."/>
            <person name="Magnuson J.K."/>
            <person name="Mannhaupt G."/>
            <person name="Mauceli E.W."/>
            <person name="Mewes H.-W."/>
            <person name="Mitterbauer R."/>
            <person name="Muehlbauer G."/>
            <person name="Muensterkoetter M."/>
            <person name="Nelson D."/>
            <person name="O'Donnell K."/>
            <person name="Ouellet T."/>
            <person name="Qi W."/>
            <person name="Quesneville H."/>
            <person name="Roncero M.I.G."/>
            <person name="Seong K.-Y."/>
            <person name="Tetko I.V."/>
            <person name="Urban M."/>
            <person name="Waalwijk C."/>
            <person name="Ward T.J."/>
            <person name="Yao J."/>
            <person name="Birren B.W."/>
            <person name="Kistler H.C."/>
        </authorList>
    </citation>
    <scope>NUCLEOTIDE SEQUENCE [LARGE SCALE GENOMIC DNA]</scope>
    <source>
        <strain evidence="4">M3125 / FGSC 7600</strain>
    </source>
</reference>
<dbReference type="PANTHER" id="PTHR48207">
    <property type="entry name" value="SUCCINATE--HYDROXYMETHYLGLUTARATE COA-TRANSFERASE"/>
    <property type="match status" value="1"/>
</dbReference>
<dbReference type="Gene3D" id="3.40.50.10540">
    <property type="entry name" value="Crotonobetainyl-coa:carnitine coa-transferase, domain 1"/>
    <property type="match status" value="1"/>
</dbReference>
<dbReference type="OrthoDB" id="5863171at2759"/>
<evidence type="ECO:0000256" key="2">
    <source>
        <dbReference type="ARBA" id="ARBA00022679"/>
    </source>
</evidence>
<dbReference type="SUPFAM" id="SSF89796">
    <property type="entry name" value="CoA-transferase family III (CaiB/BaiF)"/>
    <property type="match status" value="1"/>
</dbReference>
<dbReference type="InterPro" id="IPR050483">
    <property type="entry name" value="CoA-transferase_III_domain"/>
</dbReference>
<gene>
    <name evidence="3" type="ORF">FVEG_14165</name>
</gene>
<evidence type="ECO:0000256" key="1">
    <source>
        <dbReference type="ARBA" id="ARBA00008383"/>
    </source>
</evidence>
<dbReference type="AlphaFoldDB" id="W7NHX3"/>
<organism evidence="3 4">
    <name type="scientific">Gibberella moniliformis (strain M3125 / FGSC 7600)</name>
    <name type="common">Maize ear and stalk rot fungus</name>
    <name type="synonym">Fusarium verticillioides</name>
    <dbReference type="NCBI Taxonomy" id="334819"/>
    <lineage>
        <taxon>Eukaryota</taxon>
        <taxon>Fungi</taxon>
        <taxon>Dikarya</taxon>
        <taxon>Ascomycota</taxon>
        <taxon>Pezizomycotina</taxon>
        <taxon>Sordariomycetes</taxon>
        <taxon>Hypocreomycetidae</taxon>
        <taxon>Hypocreales</taxon>
        <taxon>Nectriaceae</taxon>
        <taxon>Fusarium</taxon>
        <taxon>Fusarium fujikuroi species complex</taxon>
    </lineage>
</organism>